<sequence length="40" mass="4703">MISETCAGANKKTDRPFTWNRRSVLFFFIVSFIFSTELKN</sequence>
<gene>
    <name evidence="2" type="ORF">HMPREF2531_03256</name>
</gene>
<accession>A0A139L3R3</accession>
<keyword evidence="1" id="KW-0812">Transmembrane</keyword>
<keyword evidence="1" id="KW-1133">Transmembrane helix</keyword>
<feature type="transmembrane region" description="Helical" evidence="1">
    <location>
        <begin position="19"/>
        <end position="38"/>
    </location>
</feature>
<comment type="caution">
    <text evidence="2">The sequence shown here is derived from an EMBL/GenBank/DDBJ whole genome shotgun (WGS) entry which is preliminary data.</text>
</comment>
<evidence type="ECO:0000313" key="3">
    <source>
        <dbReference type="Proteomes" id="UP000070319"/>
    </source>
</evidence>
<name>A0A139L3R3_9BACE</name>
<proteinExistence type="predicted"/>
<dbReference type="Proteomes" id="UP000070319">
    <property type="component" value="Unassembled WGS sequence"/>
</dbReference>
<dbReference type="AlphaFoldDB" id="A0A139L3R3"/>
<dbReference type="EMBL" id="LTDF01000129">
    <property type="protein sequence ID" value="KXT46070.1"/>
    <property type="molecule type" value="Genomic_DNA"/>
</dbReference>
<keyword evidence="1" id="KW-0472">Membrane</keyword>
<reference evidence="2 3" key="1">
    <citation type="submission" date="2016-02" db="EMBL/GenBank/DDBJ databases">
        <authorList>
            <person name="Wen L."/>
            <person name="He K."/>
            <person name="Yang H."/>
        </authorList>
    </citation>
    <scope>NUCLEOTIDE SEQUENCE [LARGE SCALE GENOMIC DNA]</scope>
    <source>
        <strain evidence="2 3">KLE1704</strain>
    </source>
</reference>
<organism evidence="2">
    <name type="scientific">Bacteroides intestinalis</name>
    <dbReference type="NCBI Taxonomy" id="329854"/>
    <lineage>
        <taxon>Bacteria</taxon>
        <taxon>Pseudomonadati</taxon>
        <taxon>Bacteroidota</taxon>
        <taxon>Bacteroidia</taxon>
        <taxon>Bacteroidales</taxon>
        <taxon>Bacteroidaceae</taxon>
        <taxon>Bacteroides</taxon>
    </lineage>
</organism>
<protein>
    <submittedName>
        <fullName evidence="2">Uncharacterized protein</fullName>
    </submittedName>
</protein>
<evidence type="ECO:0000256" key="1">
    <source>
        <dbReference type="SAM" id="Phobius"/>
    </source>
</evidence>
<evidence type="ECO:0000313" key="2">
    <source>
        <dbReference type="EMBL" id="KXT46070.1"/>
    </source>
</evidence>